<evidence type="ECO:0000313" key="1">
    <source>
        <dbReference type="EMBL" id="KAH9327461.1"/>
    </source>
</evidence>
<dbReference type="Gene3D" id="3.10.10.10">
    <property type="entry name" value="HIV Type 1 Reverse Transcriptase, subunit A, domain 1"/>
    <property type="match status" value="1"/>
</dbReference>
<proteinExistence type="predicted"/>
<dbReference type="Proteomes" id="UP000824469">
    <property type="component" value="Unassembled WGS sequence"/>
</dbReference>
<keyword evidence="2" id="KW-1185">Reference proteome</keyword>
<feature type="non-terminal residue" evidence="1">
    <location>
        <position position="1"/>
    </location>
</feature>
<dbReference type="AlphaFoldDB" id="A0AA38GRS2"/>
<accession>A0AA38GRS2</accession>
<dbReference type="InterPro" id="IPR043128">
    <property type="entry name" value="Rev_trsase/Diguanyl_cyclase"/>
</dbReference>
<protein>
    <submittedName>
        <fullName evidence="1">Uncharacterized protein</fullName>
    </submittedName>
</protein>
<dbReference type="EMBL" id="JAHRHJ020000002">
    <property type="protein sequence ID" value="KAH9327461.1"/>
    <property type="molecule type" value="Genomic_DNA"/>
</dbReference>
<dbReference type="SUPFAM" id="SSF56672">
    <property type="entry name" value="DNA/RNA polymerases"/>
    <property type="match status" value="1"/>
</dbReference>
<dbReference type="PANTHER" id="PTHR24559:SF444">
    <property type="entry name" value="REVERSE TRANSCRIPTASE DOMAIN-CONTAINING PROTEIN"/>
    <property type="match status" value="1"/>
</dbReference>
<gene>
    <name evidence="1" type="ORF">KI387_007639</name>
</gene>
<name>A0AA38GRS2_TAXCH</name>
<comment type="caution">
    <text evidence="1">The sequence shown here is derived from an EMBL/GenBank/DDBJ whole genome shotgun (WGS) entry which is preliminary data.</text>
</comment>
<dbReference type="InterPro" id="IPR053134">
    <property type="entry name" value="RNA-dir_DNA_polymerase"/>
</dbReference>
<organism evidence="1 2">
    <name type="scientific">Taxus chinensis</name>
    <name type="common">Chinese yew</name>
    <name type="synonym">Taxus wallichiana var. chinensis</name>
    <dbReference type="NCBI Taxonomy" id="29808"/>
    <lineage>
        <taxon>Eukaryota</taxon>
        <taxon>Viridiplantae</taxon>
        <taxon>Streptophyta</taxon>
        <taxon>Embryophyta</taxon>
        <taxon>Tracheophyta</taxon>
        <taxon>Spermatophyta</taxon>
        <taxon>Pinopsida</taxon>
        <taxon>Pinidae</taxon>
        <taxon>Conifers II</taxon>
        <taxon>Cupressales</taxon>
        <taxon>Taxaceae</taxon>
        <taxon>Taxus</taxon>
    </lineage>
</organism>
<dbReference type="PANTHER" id="PTHR24559">
    <property type="entry name" value="TRANSPOSON TY3-I GAG-POL POLYPROTEIN"/>
    <property type="match status" value="1"/>
</dbReference>
<sequence>LNKASLKDHYPFPSMEQILQTVASVQRLSMIHGYSGFNQILVKEEDQFKTTFKTKWGTYAYQKIPF</sequence>
<dbReference type="InterPro" id="IPR043502">
    <property type="entry name" value="DNA/RNA_pol_sf"/>
</dbReference>
<dbReference type="Gene3D" id="3.30.70.270">
    <property type="match status" value="1"/>
</dbReference>
<reference evidence="1 2" key="1">
    <citation type="journal article" date="2021" name="Nat. Plants">
        <title>The Taxus genome provides insights into paclitaxel biosynthesis.</title>
        <authorList>
            <person name="Xiong X."/>
            <person name="Gou J."/>
            <person name="Liao Q."/>
            <person name="Li Y."/>
            <person name="Zhou Q."/>
            <person name="Bi G."/>
            <person name="Li C."/>
            <person name="Du R."/>
            <person name="Wang X."/>
            <person name="Sun T."/>
            <person name="Guo L."/>
            <person name="Liang H."/>
            <person name="Lu P."/>
            <person name="Wu Y."/>
            <person name="Zhang Z."/>
            <person name="Ro D.K."/>
            <person name="Shang Y."/>
            <person name="Huang S."/>
            <person name="Yan J."/>
        </authorList>
    </citation>
    <scope>NUCLEOTIDE SEQUENCE [LARGE SCALE GENOMIC DNA]</scope>
    <source>
        <strain evidence="1">Ta-2019</strain>
    </source>
</reference>
<feature type="non-terminal residue" evidence="1">
    <location>
        <position position="66"/>
    </location>
</feature>
<evidence type="ECO:0000313" key="2">
    <source>
        <dbReference type="Proteomes" id="UP000824469"/>
    </source>
</evidence>